<comment type="caution">
    <text evidence="3">The sequence shown here is derived from an EMBL/GenBank/DDBJ whole genome shotgun (WGS) entry which is preliminary data.</text>
</comment>
<reference evidence="4" key="1">
    <citation type="journal article" date="2023" name="Commun. Biol.">
        <title>Genome analysis of Parmales, the sister group of diatoms, reveals the evolutionary specialization of diatoms from phago-mixotrophs to photoautotrophs.</title>
        <authorList>
            <person name="Ban H."/>
            <person name="Sato S."/>
            <person name="Yoshikawa S."/>
            <person name="Yamada K."/>
            <person name="Nakamura Y."/>
            <person name="Ichinomiya M."/>
            <person name="Sato N."/>
            <person name="Blanc-Mathieu R."/>
            <person name="Endo H."/>
            <person name="Kuwata A."/>
            <person name="Ogata H."/>
        </authorList>
    </citation>
    <scope>NUCLEOTIDE SEQUENCE [LARGE SCALE GENOMIC DNA]</scope>
</reference>
<name>A0A9W7GNT7_9STRA</name>
<feature type="domain" description="SAP" evidence="2">
    <location>
        <begin position="3"/>
        <end position="37"/>
    </location>
</feature>
<sequence>MWHRKMLKQQLQNECRSRGLPTTGNKPVLIERLYNYEREQNMIAYHEELELRSASLPARSSHTSPSKKKRVFDVQSDSEDDEIEVAQSLSAGEALQKKFQEAAQSGAILELQDDNEDDDESPPVQLSLSANTTSSTTAPFTPPRFPKGYAVKMEKEKRAKAESSPTKKQKVVDLSLDVSDDEIEVLDVTPSGKSKAGKSLGNSSPVTPEKRKKTRPHTTTTTTTTTALPIMKGCLKSDGVGTEDRLYLHVTPDERDDAFDHGCRWDNETQCFFAAGNAIEFTSEEYPHIKNPKAITQIDVPYFLREKAKEKGARFDSSTKKWFIHKDAPVHSSLVNMFKNGARALRTYLEVSFSEKDEAKERFKGSIYWDKDYRSWYCWKDSQREDEMLARYGEKDFTVTYYYRECWD</sequence>
<dbReference type="OrthoDB" id="10445548at2759"/>
<dbReference type="InterPro" id="IPR043764">
    <property type="entry name" value="DUF5710"/>
</dbReference>
<dbReference type="AlphaFoldDB" id="A0A9W7GNT7"/>
<gene>
    <name evidence="3" type="ORF">TrCOL_g9523</name>
</gene>
<dbReference type="Proteomes" id="UP001165065">
    <property type="component" value="Unassembled WGS sequence"/>
</dbReference>
<organism evidence="3 4">
    <name type="scientific">Triparma columacea</name>
    <dbReference type="NCBI Taxonomy" id="722753"/>
    <lineage>
        <taxon>Eukaryota</taxon>
        <taxon>Sar</taxon>
        <taxon>Stramenopiles</taxon>
        <taxon>Ochrophyta</taxon>
        <taxon>Bolidophyceae</taxon>
        <taxon>Parmales</taxon>
        <taxon>Triparmaceae</taxon>
        <taxon>Triparma</taxon>
    </lineage>
</organism>
<dbReference type="Pfam" id="PF18974">
    <property type="entry name" value="DUF5710"/>
    <property type="match status" value="2"/>
</dbReference>
<accession>A0A9W7GNT7</accession>
<feature type="compositionally biased region" description="Low complexity" evidence="1">
    <location>
        <begin position="126"/>
        <end position="139"/>
    </location>
</feature>
<evidence type="ECO:0000256" key="1">
    <source>
        <dbReference type="SAM" id="MobiDB-lite"/>
    </source>
</evidence>
<dbReference type="SUPFAM" id="SSF68906">
    <property type="entry name" value="SAP domain"/>
    <property type="match status" value="1"/>
</dbReference>
<keyword evidence="4" id="KW-1185">Reference proteome</keyword>
<feature type="compositionally biased region" description="Basic and acidic residues" evidence="1">
    <location>
        <begin position="152"/>
        <end position="161"/>
    </location>
</feature>
<dbReference type="InterPro" id="IPR003034">
    <property type="entry name" value="SAP_dom"/>
</dbReference>
<dbReference type="Gene3D" id="1.10.720.30">
    <property type="entry name" value="SAP domain"/>
    <property type="match status" value="1"/>
</dbReference>
<evidence type="ECO:0000313" key="4">
    <source>
        <dbReference type="Proteomes" id="UP001165065"/>
    </source>
</evidence>
<evidence type="ECO:0000259" key="2">
    <source>
        <dbReference type="PROSITE" id="PS50800"/>
    </source>
</evidence>
<dbReference type="PROSITE" id="PS50800">
    <property type="entry name" value="SAP"/>
    <property type="match status" value="1"/>
</dbReference>
<dbReference type="SMART" id="SM00513">
    <property type="entry name" value="SAP"/>
    <property type="match status" value="1"/>
</dbReference>
<feature type="region of interest" description="Disordered" evidence="1">
    <location>
        <begin position="113"/>
        <end position="173"/>
    </location>
</feature>
<dbReference type="Pfam" id="PF02037">
    <property type="entry name" value="SAP"/>
    <property type="match status" value="1"/>
</dbReference>
<proteinExistence type="predicted"/>
<feature type="region of interest" description="Disordered" evidence="1">
    <location>
        <begin position="56"/>
        <end position="83"/>
    </location>
</feature>
<feature type="region of interest" description="Disordered" evidence="1">
    <location>
        <begin position="188"/>
        <end position="224"/>
    </location>
</feature>
<dbReference type="EMBL" id="BRYA01000337">
    <property type="protein sequence ID" value="GMI47297.1"/>
    <property type="molecule type" value="Genomic_DNA"/>
</dbReference>
<dbReference type="InterPro" id="IPR036361">
    <property type="entry name" value="SAP_dom_sf"/>
</dbReference>
<protein>
    <recommendedName>
        <fullName evidence="2">SAP domain-containing protein</fullName>
    </recommendedName>
</protein>
<evidence type="ECO:0000313" key="3">
    <source>
        <dbReference type="EMBL" id="GMI47297.1"/>
    </source>
</evidence>